<sequence length="257" mass="30012">MDKTPDFQELQHAFTAHIRDPENAECPDNIEDRRMEIYRELFFNNILGFLENGFPILRSHYDEDGWRRLARAFFSTHDSESPYFIDISKEFVVYLQQEHQVTKDDPEYLFELAHFEWAEVALMIDQDKPDWDSINPHGDMLADIPVLSPTAFCLAYEWPVHLIGYDNHPTEKPDTPSFVVIYRDTDDDVQYMDANPVMARIMELLQDETERSGRELLLQLAEEMQHPDPEQAVHNSYSILLKLLNSSIILGTTTKTS</sequence>
<dbReference type="Pfam" id="PF09836">
    <property type="entry name" value="DUF2063"/>
    <property type="match status" value="1"/>
</dbReference>
<accession>A0A6S6U3W8</accession>
<dbReference type="AlphaFoldDB" id="A0A6S6U3W8"/>
<feature type="domain" description="NGO1945-like C-terminal" evidence="2">
    <location>
        <begin position="148"/>
        <end position="243"/>
    </location>
</feature>
<dbReference type="InterPro" id="IPR054098">
    <property type="entry name" value="NGO1945-like_C"/>
</dbReference>
<evidence type="ECO:0000259" key="1">
    <source>
        <dbReference type="Pfam" id="PF09836"/>
    </source>
</evidence>
<dbReference type="Pfam" id="PF22106">
    <property type="entry name" value="NGO1945_C"/>
    <property type="match status" value="1"/>
</dbReference>
<protein>
    <submittedName>
        <fullName evidence="3">Uncharacterized protein</fullName>
    </submittedName>
</protein>
<dbReference type="InterPro" id="IPR018640">
    <property type="entry name" value="DUF2063"/>
</dbReference>
<dbReference type="InterPro" id="IPR044922">
    <property type="entry name" value="DUF2063_N_sf"/>
</dbReference>
<dbReference type="Gene3D" id="3.90.930.50">
    <property type="match status" value="1"/>
</dbReference>
<proteinExistence type="predicted"/>
<reference evidence="3" key="1">
    <citation type="submission" date="2020-01" db="EMBL/GenBank/DDBJ databases">
        <authorList>
            <person name="Meier V. D."/>
            <person name="Meier V D."/>
        </authorList>
    </citation>
    <scope>NUCLEOTIDE SEQUENCE</scope>
    <source>
        <strain evidence="3">HLG_WM_MAG_07</strain>
    </source>
</reference>
<dbReference type="EMBL" id="CACVAY010000133">
    <property type="protein sequence ID" value="CAA6826385.1"/>
    <property type="molecule type" value="Genomic_DNA"/>
</dbReference>
<name>A0A6S6U3W8_9GAMM</name>
<organism evidence="3">
    <name type="scientific">uncultured Thiotrichaceae bacterium</name>
    <dbReference type="NCBI Taxonomy" id="298394"/>
    <lineage>
        <taxon>Bacteria</taxon>
        <taxon>Pseudomonadati</taxon>
        <taxon>Pseudomonadota</taxon>
        <taxon>Gammaproteobacteria</taxon>
        <taxon>Thiotrichales</taxon>
        <taxon>Thiotrichaceae</taxon>
        <taxon>environmental samples</taxon>
    </lineage>
</organism>
<evidence type="ECO:0000259" key="2">
    <source>
        <dbReference type="Pfam" id="PF22106"/>
    </source>
</evidence>
<dbReference type="Gene3D" id="1.10.150.690">
    <property type="entry name" value="DUF2063"/>
    <property type="match status" value="1"/>
</dbReference>
<gene>
    <name evidence="3" type="ORF">HELGO_WM24634</name>
</gene>
<feature type="domain" description="Putative DNA-binding" evidence="1">
    <location>
        <begin position="9"/>
        <end position="95"/>
    </location>
</feature>
<evidence type="ECO:0000313" key="3">
    <source>
        <dbReference type="EMBL" id="CAA6826385.1"/>
    </source>
</evidence>